<keyword evidence="1" id="KW-0732">Signal</keyword>
<evidence type="ECO:0000256" key="1">
    <source>
        <dbReference type="SAM" id="SignalP"/>
    </source>
</evidence>
<dbReference type="RefSeq" id="WP_146406683.1">
    <property type="nucleotide sequence ID" value="NZ_SJPU01000001.1"/>
</dbReference>
<feature type="signal peptide" evidence="1">
    <location>
        <begin position="1"/>
        <end position="19"/>
    </location>
</feature>
<evidence type="ECO:0008006" key="4">
    <source>
        <dbReference type="Google" id="ProtNLM"/>
    </source>
</evidence>
<dbReference type="EMBL" id="SJPU01000001">
    <property type="protein sequence ID" value="TWU19990.1"/>
    <property type="molecule type" value="Genomic_DNA"/>
</dbReference>
<reference evidence="2 3" key="1">
    <citation type="journal article" date="2020" name="Antonie Van Leeuwenhoek">
        <title>Rhodopirellula heiligendammensis sp. nov., Rhodopirellula pilleata sp. nov., and Rhodopirellula solitaria sp. nov. isolated from natural or artificial marine surfaces in Northern Germany and California, USA, and emended description of the genus Rhodopirellula.</title>
        <authorList>
            <person name="Kallscheuer N."/>
            <person name="Wiegand S."/>
            <person name="Jogler M."/>
            <person name="Boedeker C."/>
            <person name="Peeters S.H."/>
            <person name="Rast P."/>
            <person name="Heuer A."/>
            <person name="Jetten M.S.M."/>
            <person name="Rohde M."/>
            <person name="Jogler C."/>
        </authorList>
    </citation>
    <scope>NUCLEOTIDE SEQUENCE [LARGE SCALE GENOMIC DNA]</scope>
    <source>
        <strain evidence="2 3">Poly21</strain>
    </source>
</reference>
<gene>
    <name evidence="2" type="ORF">Poly21_21690</name>
</gene>
<feature type="chain" id="PRO_5022714958" description="Heparinase II/III-like protein" evidence="1">
    <location>
        <begin position="20"/>
        <end position="684"/>
    </location>
</feature>
<dbReference type="OrthoDB" id="246523at2"/>
<organism evidence="2 3">
    <name type="scientific">Allorhodopirellula heiligendammensis</name>
    <dbReference type="NCBI Taxonomy" id="2714739"/>
    <lineage>
        <taxon>Bacteria</taxon>
        <taxon>Pseudomonadati</taxon>
        <taxon>Planctomycetota</taxon>
        <taxon>Planctomycetia</taxon>
        <taxon>Pirellulales</taxon>
        <taxon>Pirellulaceae</taxon>
        <taxon>Allorhodopirellula</taxon>
    </lineage>
</organism>
<dbReference type="AlphaFoldDB" id="A0A5C6C5S8"/>
<proteinExistence type="predicted"/>
<accession>A0A5C6C5S8</accession>
<protein>
    <recommendedName>
        <fullName evidence="4">Heparinase II/III-like protein</fullName>
    </recommendedName>
</protein>
<keyword evidence="3" id="KW-1185">Reference proteome</keyword>
<dbReference type="Proteomes" id="UP000319908">
    <property type="component" value="Unassembled WGS sequence"/>
</dbReference>
<name>A0A5C6C5S8_9BACT</name>
<sequence length="684" mass="77388">MKNRLFAVLVVMFAVSAHVGCQDSSRATAAEYGKKNRGDAENNVAALRAAGHPVPPVDQWWIEHPDAETLTQSLRAPYRQDERICVRRLWFPVQILPGENVDDALMQRIVKNPKGPQQLALASHYLAALGEETQAEELMAEARAEFWIDPWQASIYCYSRVAKSMAAVLALDWIEWQNAEEFERAFLRVTQMLGKELELTEQGGRKFSDDGYWNATHPIYSAYFLQQLLALAAYGIHPEGASHQWAEQFIAEMCRPENTVNPTAYSTFEFANVLSLLSRRGGGREYGQSERHTGLGGYEDSFLSGAVFQLGAVDSATDYKFNLIKRNLYTRTRHIGLLFEQDGLVHDPEMDPNPNAALRIFAKWYRDEPEIGGAYQYFVEDQAERANFLEFQALAGPAPQSVAPTSESRAERVGSRWHYLENPADPESTFRMWITNRDIENFRISPDERCLFFASGQVGLVNGHANRTYSIDALSNGVQLSKREASGDPHVGDPSFWPILSSHHPYWSASQAKTAEQVLKDPFFLVGADGPVEHDGTWNWSRDYTDLMTRENKSEIVGDVGRAVAEYRITPGEKKMQIIDTIQAGPEVYVGWHFSTTHELQLVENGFDFGDESDQIQVRIEGLDGTKLEPTVRQEWQQDGYTLPLDWHNMVGGHKRVTENIGYTPTEHRDEFKVRVTIQAITKD</sequence>
<evidence type="ECO:0000313" key="3">
    <source>
        <dbReference type="Proteomes" id="UP000319908"/>
    </source>
</evidence>
<evidence type="ECO:0000313" key="2">
    <source>
        <dbReference type="EMBL" id="TWU19990.1"/>
    </source>
</evidence>
<comment type="caution">
    <text evidence="2">The sequence shown here is derived from an EMBL/GenBank/DDBJ whole genome shotgun (WGS) entry which is preliminary data.</text>
</comment>